<evidence type="ECO:0008006" key="3">
    <source>
        <dbReference type="Google" id="ProtNLM"/>
    </source>
</evidence>
<accession>A0A4V6KS76</accession>
<gene>
    <name evidence="1" type="ORF">NCTC11429_01291</name>
</gene>
<sequence length="259" mass="29664">MTMKKHLIFPCLLLLFTACEEKIDIDLNTASARLVIDAQITDASAIQRIRISRSVGFDQPVNSSGIKGATVVVTDDQNHSYTFQYEKDGNYVHRNFMPVNGRQYRLKVSLQQQIYMSNSKMSSYVNVDSTGTFERKLAGESYFFVTMTFKDPGKVPNYYMYTLSINGKPFRFASVQDDQFNDGLKVTHYISDLETDLSPGDDIVVRRYCVDENTYRYWNEYQRNNLSNAAPGNPQSNISNNALGYFSVAPMREYTLKIR</sequence>
<reference evidence="1 2" key="1">
    <citation type="submission" date="2019-05" db="EMBL/GenBank/DDBJ databases">
        <authorList>
            <consortium name="Pathogen Informatics"/>
        </authorList>
    </citation>
    <scope>NUCLEOTIDE SEQUENCE [LARGE SCALE GENOMIC DNA]</scope>
    <source>
        <strain evidence="1 2">NCTC11429</strain>
    </source>
</reference>
<name>A0A4V6KS76_9SPHI</name>
<dbReference type="AlphaFoldDB" id="A0A4V6KS76"/>
<dbReference type="STRING" id="1123265.GCA_000686625_01728"/>
<dbReference type="Pfam" id="PF14054">
    <property type="entry name" value="DUF4249"/>
    <property type="match status" value="1"/>
</dbReference>
<dbReference type="KEGG" id="stha:NCTC11429_01291"/>
<evidence type="ECO:0000313" key="1">
    <source>
        <dbReference type="EMBL" id="VTR34188.1"/>
    </source>
</evidence>
<dbReference type="PROSITE" id="PS51257">
    <property type="entry name" value="PROKAR_LIPOPROTEIN"/>
    <property type="match status" value="1"/>
</dbReference>
<organism evidence="1 2">
    <name type="scientific">Sphingobacterium thalpophilum</name>
    <dbReference type="NCBI Taxonomy" id="259"/>
    <lineage>
        <taxon>Bacteria</taxon>
        <taxon>Pseudomonadati</taxon>
        <taxon>Bacteroidota</taxon>
        <taxon>Sphingobacteriia</taxon>
        <taxon>Sphingobacteriales</taxon>
        <taxon>Sphingobacteriaceae</taxon>
        <taxon>Sphingobacterium</taxon>
    </lineage>
</organism>
<dbReference type="InterPro" id="IPR025345">
    <property type="entry name" value="DUF4249"/>
</dbReference>
<dbReference type="EMBL" id="LR590484">
    <property type="protein sequence ID" value="VTR34188.1"/>
    <property type="molecule type" value="Genomic_DNA"/>
</dbReference>
<dbReference type="Proteomes" id="UP000308196">
    <property type="component" value="Chromosome"/>
</dbReference>
<proteinExistence type="predicted"/>
<protein>
    <recommendedName>
        <fullName evidence="3">DUF4249 domain-containing protein</fullName>
    </recommendedName>
</protein>
<evidence type="ECO:0000313" key="2">
    <source>
        <dbReference type="Proteomes" id="UP000308196"/>
    </source>
</evidence>